<keyword evidence="7 10" id="KW-0653">Protein transport</keyword>
<dbReference type="PANTHER" id="PTHR30558:SF12">
    <property type="entry name" value="BIOPOLYMER TRANSPORT PROTEIN EXBD"/>
    <property type="match status" value="1"/>
</dbReference>
<protein>
    <submittedName>
        <fullName evidence="12">Biopolymer transporter ExbD</fullName>
    </submittedName>
</protein>
<evidence type="ECO:0000256" key="4">
    <source>
        <dbReference type="ARBA" id="ARBA00022475"/>
    </source>
</evidence>
<keyword evidence="4" id="KW-1003">Cell membrane</keyword>
<evidence type="ECO:0000313" key="12">
    <source>
        <dbReference type="EMBL" id="MBN2965112.1"/>
    </source>
</evidence>
<dbReference type="Gene3D" id="3.30.420.270">
    <property type="match status" value="1"/>
</dbReference>
<dbReference type="Proteomes" id="UP000703590">
    <property type="component" value="Unassembled WGS sequence"/>
</dbReference>
<dbReference type="RefSeq" id="WP_205459659.1">
    <property type="nucleotide sequence ID" value="NZ_JAFHKK010000024.1"/>
</dbReference>
<keyword evidence="6 10" id="KW-0812">Transmembrane</keyword>
<keyword evidence="3 10" id="KW-0813">Transport</keyword>
<dbReference type="PANTHER" id="PTHR30558">
    <property type="entry name" value="EXBD MEMBRANE COMPONENT OF PMF-DRIVEN MACROMOLECULE IMPORT SYSTEM"/>
    <property type="match status" value="1"/>
</dbReference>
<evidence type="ECO:0000256" key="1">
    <source>
        <dbReference type="ARBA" id="ARBA00004249"/>
    </source>
</evidence>
<reference evidence="12" key="2">
    <citation type="submission" date="2021-02" db="EMBL/GenBank/DDBJ databases">
        <authorList>
            <person name="Merkel A.Y."/>
        </authorList>
    </citation>
    <scope>NUCLEOTIDE SEQUENCE</scope>
    <source>
        <strain evidence="12">T05b</strain>
    </source>
</reference>
<keyword evidence="13" id="KW-1185">Reference proteome</keyword>
<dbReference type="EMBL" id="JAFHKK010000024">
    <property type="protein sequence ID" value="MBN2965112.1"/>
    <property type="molecule type" value="Genomic_DNA"/>
</dbReference>
<evidence type="ECO:0000256" key="7">
    <source>
        <dbReference type="ARBA" id="ARBA00022927"/>
    </source>
</evidence>
<gene>
    <name evidence="12" type="ORF">JWV37_09990</name>
</gene>
<feature type="transmembrane region" description="Helical" evidence="11">
    <location>
        <begin position="12"/>
        <end position="34"/>
    </location>
</feature>
<comment type="similarity">
    <text evidence="2 10">Belongs to the ExbD/TolR family.</text>
</comment>
<evidence type="ECO:0000256" key="5">
    <source>
        <dbReference type="ARBA" id="ARBA00022519"/>
    </source>
</evidence>
<organism evidence="12 13">
    <name type="scientific">Sulfurospirillum tamanense</name>
    <dbReference type="NCBI Taxonomy" id="2813362"/>
    <lineage>
        <taxon>Bacteria</taxon>
        <taxon>Pseudomonadati</taxon>
        <taxon>Campylobacterota</taxon>
        <taxon>Epsilonproteobacteria</taxon>
        <taxon>Campylobacterales</taxon>
        <taxon>Sulfurospirillaceae</taxon>
        <taxon>Sulfurospirillum</taxon>
    </lineage>
</organism>
<evidence type="ECO:0000256" key="11">
    <source>
        <dbReference type="SAM" id="Phobius"/>
    </source>
</evidence>
<proteinExistence type="inferred from homology"/>
<evidence type="ECO:0000313" key="13">
    <source>
        <dbReference type="Proteomes" id="UP000703590"/>
    </source>
</evidence>
<accession>A0ABS2WTX0</accession>
<keyword evidence="8 11" id="KW-1133">Transmembrane helix</keyword>
<keyword evidence="5" id="KW-0997">Cell inner membrane</keyword>
<evidence type="ECO:0000256" key="9">
    <source>
        <dbReference type="ARBA" id="ARBA00023136"/>
    </source>
</evidence>
<evidence type="ECO:0000256" key="8">
    <source>
        <dbReference type="ARBA" id="ARBA00022989"/>
    </source>
</evidence>
<evidence type="ECO:0000256" key="2">
    <source>
        <dbReference type="ARBA" id="ARBA00005811"/>
    </source>
</evidence>
<name>A0ABS2WTX0_9BACT</name>
<reference evidence="12" key="1">
    <citation type="submission" date="2021-02" db="EMBL/GenBank/DDBJ databases">
        <title>Sulfurospirillum tamanensis sp. nov.</title>
        <authorList>
            <person name="Frolova A."/>
            <person name="Merkel A."/>
            <person name="Slobodkin A."/>
        </authorList>
    </citation>
    <scope>NUCLEOTIDE SEQUENCE</scope>
    <source>
        <strain evidence="12">T05b</strain>
    </source>
</reference>
<sequence>MRSLKRQDAMNVIPFIDVLLVLLAIVFVISNFIALGKIDINLPQASTMEEIDHVKRTIAINAQKEFFLDDAPISRDALVQKIETFSKEDTITIMSDKQAFYEDFIYVIDLLKQNSIDKISMVVKK</sequence>
<evidence type="ECO:0000256" key="6">
    <source>
        <dbReference type="ARBA" id="ARBA00022692"/>
    </source>
</evidence>
<dbReference type="InterPro" id="IPR003400">
    <property type="entry name" value="ExbD"/>
</dbReference>
<comment type="caution">
    <text evidence="12">The sequence shown here is derived from an EMBL/GenBank/DDBJ whole genome shotgun (WGS) entry which is preliminary data.</text>
</comment>
<evidence type="ECO:0000256" key="10">
    <source>
        <dbReference type="RuleBase" id="RU003879"/>
    </source>
</evidence>
<dbReference type="Pfam" id="PF02472">
    <property type="entry name" value="ExbD"/>
    <property type="match status" value="1"/>
</dbReference>
<evidence type="ECO:0000256" key="3">
    <source>
        <dbReference type="ARBA" id="ARBA00022448"/>
    </source>
</evidence>
<comment type="subcellular location">
    <subcellularLocation>
        <location evidence="1">Cell inner membrane</location>
        <topology evidence="1">Single-pass type II membrane protein</topology>
    </subcellularLocation>
    <subcellularLocation>
        <location evidence="10">Cell membrane</location>
        <topology evidence="10">Single-pass type II membrane protein</topology>
    </subcellularLocation>
</comment>
<keyword evidence="9 11" id="KW-0472">Membrane</keyword>